<dbReference type="EnsemblPlants" id="TraesCS7D02G327200.1">
    <property type="protein sequence ID" value="TraesCS7D02G327200.1"/>
    <property type="gene ID" value="TraesCS7D02G327200"/>
</dbReference>
<dbReference type="Proteomes" id="UP000019116">
    <property type="component" value="Chromosome 7D"/>
</dbReference>
<dbReference type="Gramene" id="TraesCS7D02G327200.1">
    <property type="protein sequence ID" value="TraesCS7D02G327200.1"/>
    <property type="gene ID" value="TraesCS7D02G327200"/>
</dbReference>
<evidence type="ECO:0008006" key="4">
    <source>
        <dbReference type="Google" id="ProtNLM"/>
    </source>
</evidence>
<dbReference type="PaxDb" id="4565-Traes_7DL_2283597A7.1"/>
<dbReference type="PANTHER" id="PTHR12931:SF22">
    <property type="entry name" value="UBIQUITINYL HYDROLASE 1"/>
    <property type="match status" value="1"/>
</dbReference>
<dbReference type="CDD" id="cd22749">
    <property type="entry name" value="Otubain_C65"/>
    <property type="match status" value="1"/>
</dbReference>
<proteinExistence type="predicted"/>
<dbReference type="InterPro" id="IPR038765">
    <property type="entry name" value="Papain-like_cys_pep_sf"/>
</dbReference>
<feature type="compositionally biased region" description="Polar residues" evidence="1">
    <location>
        <begin position="39"/>
        <end position="54"/>
    </location>
</feature>
<dbReference type="Pfam" id="PF10275">
    <property type="entry name" value="Peptidase_C65"/>
    <property type="match status" value="1"/>
</dbReference>
<dbReference type="OrthoDB" id="605308at2759"/>
<dbReference type="GO" id="GO:0004843">
    <property type="term" value="F:cysteine-type deubiquitinase activity"/>
    <property type="evidence" value="ECO:0000318"/>
    <property type="project" value="GO_Central"/>
</dbReference>
<dbReference type="InterPro" id="IPR019400">
    <property type="entry name" value="Peptidase_C65_otubain"/>
</dbReference>
<name>A0A3B6TSX4_WHEAT</name>
<dbReference type="PANTHER" id="PTHR12931">
    <property type="entry name" value="UBIQUITIN THIOLESTERASE PROTEIN OTUB"/>
    <property type="match status" value="1"/>
</dbReference>
<sequence>MAGSGGSPDADDPNCGGAGAEPSRTPQESDDLYSAPASPLSTRPSGQPPGTSVVANEGSASSSAWLSDDDDEPTDRYKNPASVSFLLGPSSRTMGASSSSSFSSDSWIGSDRTCGGASTSSSLDASNYRDLYRDPPSETLSGCIISAQAWKDSRIALEVPYAWLFQILEAPFWSHEASDAVRASWRDEYEACDDFSMVLQTSQNGCRKILQKEPLSSLPHEFENEIMKDKAKKLLANYSEYRKEQLVKVSHEEELRLLGALEPMWEKFQRLHLPGSYSDLHDAFVGFILECMEQKQKLSVSGYQEWLFQESQNEQKFANILLYLRLVTAIEICTEVETFKSYITELGQGMPDAIGYCLEEVLPVEEDAQQVNLTALTNVLQVPLRVVNIDVSPIEEPNIHIIYESPDSSVPTVTLLYRPGHYDIIYEKQIAEKTSAGNKYCFIFLLMVGVKR</sequence>
<feature type="region of interest" description="Disordered" evidence="1">
    <location>
        <begin position="1"/>
        <end position="83"/>
    </location>
</feature>
<protein>
    <recommendedName>
        <fullName evidence="4">Ubiquitinyl hydrolase 1</fullName>
    </recommendedName>
</protein>
<dbReference type="SMR" id="A0A3B6TSX4"/>
<accession>A0A3B6TSX4</accession>
<dbReference type="GO" id="GO:0043130">
    <property type="term" value="F:ubiquitin binding"/>
    <property type="evidence" value="ECO:0000318"/>
    <property type="project" value="GO_Central"/>
</dbReference>
<dbReference type="InterPro" id="IPR042468">
    <property type="entry name" value="Peptidase_C65_otubain_sub1"/>
</dbReference>
<evidence type="ECO:0000256" key="1">
    <source>
        <dbReference type="SAM" id="MobiDB-lite"/>
    </source>
</evidence>
<organism evidence="2">
    <name type="scientific">Triticum aestivum</name>
    <name type="common">Wheat</name>
    <dbReference type="NCBI Taxonomy" id="4565"/>
    <lineage>
        <taxon>Eukaryota</taxon>
        <taxon>Viridiplantae</taxon>
        <taxon>Streptophyta</taxon>
        <taxon>Embryophyta</taxon>
        <taxon>Tracheophyta</taxon>
        <taxon>Spermatophyta</taxon>
        <taxon>Magnoliopsida</taxon>
        <taxon>Liliopsida</taxon>
        <taxon>Poales</taxon>
        <taxon>Poaceae</taxon>
        <taxon>BOP clade</taxon>
        <taxon>Pooideae</taxon>
        <taxon>Triticodae</taxon>
        <taxon>Triticeae</taxon>
        <taxon>Triticinae</taxon>
        <taxon>Triticum</taxon>
    </lineage>
</organism>
<reference evidence="2" key="2">
    <citation type="submission" date="2018-10" db="UniProtKB">
        <authorList>
            <consortium name="EnsemblPlants"/>
        </authorList>
    </citation>
    <scope>IDENTIFICATION</scope>
</reference>
<evidence type="ECO:0000313" key="3">
    <source>
        <dbReference type="Proteomes" id="UP000019116"/>
    </source>
</evidence>
<evidence type="ECO:0000313" key="2">
    <source>
        <dbReference type="EnsemblPlants" id="TraesCS7D02G327200.1"/>
    </source>
</evidence>
<feature type="region of interest" description="Disordered" evidence="1">
    <location>
        <begin position="88"/>
        <end position="107"/>
    </location>
</feature>
<dbReference type="SUPFAM" id="SSF54001">
    <property type="entry name" value="Cysteine proteinases"/>
    <property type="match status" value="1"/>
</dbReference>
<dbReference type="STRING" id="4565.A0A3B6TSX4"/>
<reference evidence="2" key="1">
    <citation type="submission" date="2018-08" db="EMBL/GenBank/DDBJ databases">
        <authorList>
            <person name="Rossello M."/>
        </authorList>
    </citation>
    <scope>NUCLEOTIDE SEQUENCE [LARGE SCALE GENOMIC DNA]</scope>
    <source>
        <strain evidence="2">cv. Chinese Spring</strain>
    </source>
</reference>
<dbReference type="Gene3D" id="3.30.200.60">
    <property type="entry name" value="Peptidase C65 Otubain, subdomain 1"/>
    <property type="match status" value="1"/>
</dbReference>
<dbReference type="Gramene" id="TraesWEE_scaffold_058103_01G000200.1">
    <property type="protein sequence ID" value="TraesWEE_scaffold_058103_01G000200.1"/>
    <property type="gene ID" value="TraesWEE_scaffold_058103_01G000200"/>
</dbReference>
<dbReference type="Gramene" id="TraesCLE_scaffold_051122_01G000200.1">
    <property type="protein sequence ID" value="TraesCLE_scaffold_051122_01G000200.1"/>
    <property type="gene ID" value="TraesCLE_scaffold_051122_01G000200"/>
</dbReference>
<dbReference type="AlphaFoldDB" id="A0A3B6TSX4"/>
<keyword evidence="3" id="KW-1185">Reference proteome</keyword>
<dbReference type="Gramene" id="TraesCS7D03G0778000.1">
    <property type="protein sequence ID" value="TraesCS7D03G0778000.1.CDS"/>
    <property type="gene ID" value="TraesCS7D03G0778000"/>
</dbReference>